<dbReference type="SUPFAM" id="SSF53850">
    <property type="entry name" value="Periplasmic binding protein-like II"/>
    <property type="match status" value="1"/>
</dbReference>
<dbReference type="Gene3D" id="3.40.190.10">
    <property type="entry name" value="Periplasmic binding protein-like II"/>
    <property type="match status" value="1"/>
</dbReference>
<evidence type="ECO:0000256" key="1">
    <source>
        <dbReference type="ARBA" id="ARBA00006987"/>
    </source>
</evidence>
<organism evidence="2 3">
    <name type="scientific">Martelella mediterranea DSM 17316</name>
    <dbReference type="NCBI Taxonomy" id="1122214"/>
    <lineage>
        <taxon>Bacteria</taxon>
        <taxon>Pseudomonadati</taxon>
        <taxon>Pseudomonadota</taxon>
        <taxon>Alphaproteobacteria</taxon>
        <taxon>Hyphomicrobiales</taxon>
        <taxon>Aurantimonadaceae</taxon>
        <taxon>Martelella</taxon>
    </lineage>
</organism>
<accession>A0A1U9Z9Z7</accession>
<protein>
    <submittedName>
        <fullName evidence="2">Tripartite tricarboxylate transporter family receptor</fullName>
    </submittedName>
</protein>
<dbReference type="EMBL" id="CP020333">
    <property type="protein sequence ID" value="AQZ54533.1"/>
    <property type="molecule type" value="Genomic_DNA"/>
</dbReference>
<keyword evidence="2" id="KW-0614">Plasmid</keyword>
<dbReference type="CDD" id="cd07012">
    <property type="entry name" value="PBP2_Bug_TTT"/>
    <property type="match status" value="1"/>
</dbReference>
<name>A0A1U9Z9Z7_9HYPH</name>
<evidence type="ECO:0000313" key="2">
    <source>
        <dbReference type="EMBL" id="AQZ54533.1"/>
    </source>
</evidence>
<reference evidence="2 3" key="1">
    <citation type="submission" date="2017-03" db="EMBL/GenBank/DDBJ databases">
        <title>Foreign affairs: Plasmid Transfer between Roseobacters and Rhizobia.</title>
        <authorList>
            <person name="Bartling P."/>
            <person name="Bunk B."/>
            <person name="Overmann J."/>
            <person name="Brinkmann H."/>
            <person name="Petersen J."/>
        </authorList>
    </citation>
    <scope>NUCLEOTIDE SEQUENCE [LARGE SCALE GENOMIC DNA]</scope>
    <source>
        <strain evidence="2 3">MACL11</strain>
        <plasmid evidence="3">Plasmid pmm170</plasmid>
    </source>
</reference>
<gene>
    <name evidence="2" type="ORF">Mame_05242</name>
</gene>
<evidence type="ECO:0000313" key="3">
    <source>
        <dbReference type="Proteomes" id="UP000191135"/>
    </source>
</evidence>
<dbReference type="PANTHER" id="PTHR42928:SF5">
    <property type="entry name" value="BLR1237 PROTEIN"/>
    <property type="match status" value="1"/>
</dbReference>
<dbReference type="PANTHER" id="PTHR42928">
    <property type="entry name" value="TRICARBOXYLATE-BINDING PROTEIN"/>
    <property type="match status" value="1"/>
</dbReference>
<dbReference type="InterPro" id="IPR042100">
    <property type="entry name" value="Bug_dom1"/>
</dbReference>
<dbReference type="eggNOG" id="COG3181">
    <property type="taxonomic scope" value="Bacteria"/>
</dbReference>
<proteinExistence type="inferred from homology"/>
<dbReference type="KEGG" id="mmed:Mame_05242"/>
<dbReference type="AlphaFoldDB" id="A0A1U9Z9Z7"/>
<dbReference type="Proteomes" id="UP000191135">
    <property type="component" value="Plasmid pMM170"/>
</dbReference>
<dbReference type="InterPro" id="IPR005064">
    <property type="entry name" value="BUG"/>
</dbReference>
<geneLocation type="plasmid" evidence="3">
    <name>pmm170</name>
</geneLocation>
<comment type="similarity">
    <text evidence="1">Belongs to the UPF0065 (bug) family.</text>
</comment>
<keyword evidence="3" id="KW-1185">Reference proteome</keyword>
<dbReference type="PIRSF" id="PIRSF017082">
    <property type="entry name" value="YflP"/>
    <property type="match status" value="1"/>
</dbReference>
<keyword evidence="2" id="KW-0675">Receptor</keyword>
<dbReference type="Pfam" id="PF03401">
    <property type="entry name" value="TctC"/>
    <property type="match status" value="1"/>
</dbReference>
<sequence length="292" mass="30814">MAEVDYPADTVRMFVPANPGGGTDAGARVFAEFFEKHSDATVAIVNQPGGGGVIAAQSVARGPEDGSVLLFFHAALHTANLFGQSPFSWESFTPLATTSAVNEVYAVRSDVPYASMKEFIDYAKAHPGELNIGSQLGGTTQVKGEALNAATGGAVRLVDAGTESDRITALLSEQVDVISMSVANAKQYVEDGQMKVLAVINSQPDPMAPDFPTTTAEGLDFSLPLVMTVYGPEKVDDDVKTAFTQIIKEIEADPEFATALQKQAQVPALRTPEQASEFLSAEQKTIAGLLGK</sequence>
<dbReference type="Gene3D" id="3.40.190.150">
    <property type="entry name" value="Bordetella uptake gene, domain 1"/>
    <property type="match status" value="1"/>
</dbReference>